<feature type="domain" description="Ankyrin repeat" evidence="6">
    <location>
        <begin position="193"/>
        <end position="542"/>
    </location>
</feature>
<feature type="compositionally biased region" description="Basic and acidic residues" evidence="5">
    <location>
        <begin position="546"/>
        <end position="556"/>
    </location>
</feature>
<dbReference type="Proteomes" id="UP001418222">
    <property type="component" value="Unassembled WGS sequence"/>
</dbReference>
<dbReference type="PROSITE" id="PS50088">
    <property type="entry name" value="ANK_REPEAT"/>
    <property type="match status" value="1"/>
</dbReference>
<evidence type="ECO:0000313" key="8">
    <source>
        <dbReference type="Proteomes" id="UP001418222"/>
    </source>
</evidence>
<feature type="compositionally biased region" description="Basic and acidic residues" evidence="5">
    <location>
        <begin position="360"/>
        <end position="370"/>
    </location>
</feature>
<evidence type="ECO:0000256" key="3">
    <source>
        <dbReference type="ARBA" id="ARBA00023136"/>
    </source>
</evidence>
<reference evidence="7 8" key="1">
    <citation type="journal article" date="2022" name="Nat. Plants">
        <title>Genomes of leafy and leafless Platanthera orchids illuminate the evolution of mycoheterotrophy.</title>
        <authorList>
            <person name="Li M.H."/>
            <person name="Liu K.W."/>
            <person name="Li Z."/>
            <person name="Lu H.C."/>
            <person name="Ye Q.L."/>
            <person name="Zhang D."/>
            <person name="Wang J.Y."/>
            <person name="Li Y.F."/>
            <person name="Zhong Z.M."/>
            <person name="Liu X."/>
            <person name="Yu X."/>
            <person name="Liu D.K."/>
            <person name="Tu X.D."/>
            <person name="Liu B."/>
            <person name="Hao Y."/>
            <person name="Liao X.Y."/>
            <person name="Jiang Y.T."/>
            <person name="Sun W.H."/>
            <person name="Chen J."/>
            <person name="Chen Y.Q."/>
            <person name="Ai Y."/>
            <person name="Zhai J.W."/>
            <person name="Wu S.S."/>
            <person name="Zhou Z."/>
            <person name="Hsiao Y.Y."/>
            <person name="Wu W.L."/>
            <person name="Chen Y.Y."/>
            <person name="Lin Y.F."/>
            <person name="Hsu J.L."/>
            <person name="Li C.Y."/>
            <person name="Wang Z.W."/>
            <person name="Zhao X."/>
            <person name="Zhong W.Y."/>
            <person name="Ma X.K."/>
            <person name="Ma L."/>
            <person name="Huang J."/>
            <person name="Chen G.Z."/>
            <person name="Huang M.Z."/>
            <person name="Huang L."/>
            <person name="Peng D.H."/>
            <person name="Luo Y.B."/>
            <person name="Zou S.Q."/>
            <person name="Chen S.P."/>
            <person name="Lan S."/>
            <person name="Tsai W.C."/>
            <person name="Van de Peer Y."/>
            <person name="Liu Z.J."/>
        </authorList>
    </citation>
    <scope>NUCLEOTIDE SEQUENCE [LARGE SCALE GENOMIC DNA]</scope>
    <source>
        <strain evidence="7">Lor287</strain>
    </source>
</reference>
<feature type="compositionally biased region" description="Basic and acidic residues" evidence="5">
    <location>
        <begin position="379"/>
        <end position="397"/>
    </location>
</feature>
<dbReference type="PROSITE" id="PS50297">
    <property type="entry name" value="ANK_REP_REGION"/>
    <property type="match status" value="1"/>
</dbReference>
<dbReference type="InterPro" id="IPR002110">
    <property type="entry name" value="Ankyrin_rpt"/>
</dbReference>
<dbReference type="InterPro" id="IPR021832">
    <property type="entry name" value="ANKRD13"/>
</dbReference>
<feature type="region of interest" description="Disordered" evidence="5">
    <location>
        <begin position="512"/>
        <end position="567"/>
    </location>
</feature>
<keyword evidence="2" id="KW-0677">Repeat</keyword>
<dbReference type="PANTHER" id="PTHR12447">
    <property type="entry name" value="ANKYRIN REPEAT DOMAIN-CONTAINING PROTEIN 13"/>
    <property type="match status" value="1"/>
</dbReference>
<keyword evidence="3" id="KW-0472">Membrane</keyword>
<comment type="subcellular location">
    <subcellularLocation>
        <location evidence="1">Endomembrane system</location>
    </subcellularLocation>
</comment>
<dbReference type="Gene3D" id="1.25.40.20">
    <property type="entry name" value="Ankyrin repeat-containing domain"/>
    <property type="match status" value="1"/>
</dbReference>
<organism evidence="7 8">
    <name type="scientific">Platanthera zijinensis</name>
    <dbReference type="NCBI Taxonomy" id="2320716"/>
    <lineage>
        <taxon>Eukaryota</taxon>
        <taxon>Viridiplantae</taxon>
        <taxon>Streptophyta</taxon>
        <taxon>Embryophyta</taxon>
        <taxon>Tracheophyta</taxon>
        <taxon>Spermatophyta</taxon>
        <taxon>Magnoliopsida</taxon>
        <taxon>Liliopsida</taxon>
        <taxon>Asparagales</taxon>
        <taxon>Orchidaceae</taxon>
        <taxon>Orchidoideae</taxon>
        <taxon>Orchideae</taxon>
        <taxon>Orchidinae</taxon>
        <taxon>Platanthera</taxon>
    </lineage>
</organism>
<dbReference type="EMBL" id="JBBWWQ010000006">
    <property type="protein sequence ID" value="KAK8944467.1"/>
    <property type="molecule type" value="Genomic_DNA"/>
</dbReference>
<feature type="repeat" description="ANK" evidence="4">
    <location>
        <begin position="76"/>
        <end position="108"/>
    </location>
</feature>
<dbReference type="GO" id="GO:0005737">
    <property type="term" value="C:cytoplasm"/>
    <property type="evidence" value="ECO:0007669"/>
    <property type="project" value="TreeGrafter"/>
</dbReference>
<evidence type="ECO:0000256" key="1">
    <source>
        <dbReference type="ARBA" id="ARBA00004308"/>
    </source>
</evidence>
<dbReference type="PANTHER" id="PTHR12447:SF35">
    <property type="entry name" value="ANKYRIN REPEAT FAMILY PROTEIN"/>
    <property type="match status" value="1"/>
</dbReference>
<dbReference type="GO" id="GO:0012505">
    <property type="term" value="C:endomembrane system"/>
    <property type="evidence" value="ECO:0007669"/>
    <property type="project" value="UniProtKB-SubCell"/>
</dbReference>
<name>A0AAP0G8L8_9ASPA</name>
<evidence type="ECO:0000256" key="5">
    <source>
        <dbReference type="SAM" id="MobiDB-lite"/>
    </source>
</evidence>
<evidence type="ECO:0000256" key="2">
    <source>
        <dbReference type="ARBA" id="ARBA00022737"/>
    </source>
</evidence>
<evidence type="ECO:0000256" key="4">
    <source>
        <dbReference type="PROSITE-ProRule" id="PRU00023"/>
    </source>
</evidence>
<keyword evidence="8" id="KW-1185">Reference proteome</keyword>
<sequence length="567" mass="63995">MRSFQSPMAEIDASKYAHSPVHKAVLKRDHDALRRILSSIPRISPPSRTLTEAEAIAEETKADVISAIIDRRDVPKRDTPLHLAVKLADVVAVDMLMSSGADSSLQNKQGWSPLQEAICAREEMIATIILRHHPPLAWAKWCRRMPRIVAAMTRMRDFYMEITFHFESSVIPFISRIAPSDTCKIWKKGANLRADMTISGFDSMKVKRSDQSVLFLGEGSVDGKVIPGSLFIISHEDKEVLNALDGAGSVLSDEELKQDVEAQSRAGIVRPGLDVTRAVLLPEMNWRKQHKSEMVGPWKANVYNMHNMVFSMKSRNVPAAMDDEELSTSFKNHGDEDEEERSLLEASILYEQTSSTSHGESGDIHNEGHGNWKKKGKDHKHDVGTENRRKDSGKDSEYKKNLRPALWLSPNYPLKTEELLPLMDILANKIKAIRRFRELITTKLPAGTFPVKVAIPVIPTVRMLITFTKFEGLQCSLDEELSSPPLTPERESPQRDSSISWAQRMIDSYRAVPNTLRPKSSPEHRGRSMDLDDPFLIPSDYAWTTSEEKKEKKKMQEASGKLKKRQG</sequence>
<dbReference type="Pfam" id="PF11904">
    <property type="entry name" value="ANKRD13_C"/>
    <property type="match status" value="1"/>
</dbReference>
<dbReference type="Pfam" id="PF00023">
    <property type="entry name" value="Ank"/>
    <property type="match status" value="1"/>
</dbReference>
<dbReference type="SMART" id="SM00248">
    <property type="entry name" value="ANK"/>
    <property type="match status" value="3"/>
</dbReference>
<accession>A0AAP0G8L8</accession>
<comment type="caution">
    <text evidence="7">The sequence shown here is derived from an EMBL/GenBank/DDBJ whole genome shotgun (WGS) entry which is preliminary data.</text>
</comment>
<keyword evidence="4" id="KW-0040">ANK repeat</keyword>
<dbReference type="SUPFAM" id="SSF48403">
    <property type="entry name" value="Ankyrin repeat"/>
    <property type="match status" value="1"/>
</dbReference>
<proteinExistence type="predicted"/>
<feature type="compositionally biased region" description="Basic and acidic residues" evidence="5">
    <location>
        <begin position="520"/>
        <end position="530"/>
    </location>
</feature>
<gene>
    <name evidence="7" type="ORF">KSP39_PZI008218</name>
</gene>
<protein>
    <recommendedName>
        <fullName evidence="6">Ankyrin repeat domain-containing protein</fullName>
    </recommendedName>
</protein>
<dbReference type="InterPro" id="IPR036770">
    <property type="entry name" value="Ankyrin_rpt-contain_sf"/>
</dbReference>
<dbReference type="AlphaFoldDB" id="A0AAP0G8L8"/>
<dbReference type="InterPro" id="IPR055285">
    <property type="entry name" value="ANKRD13_C"/>
</dbReference>
<feature type="region of interest" description="Disordered" evidence="5">
    <location>
        <begin position="354"/>
        <end position="397"/>
    </location>
</feature>
<evidence type="ECO:0000259" key="6">
    <source>
        <dbReference type="Pfam" id="PF11904"/>
    </source>
</evidence>
<evidence type="ECO:0000313" key="7">
    <source>
        <dbReference type="EMBL" id="KAK8944467.1"/>
    </source>
</evidence>